<dbReference type="InterPro" id="IPR047618">
    <property type="entry name" value="QOR-like"/>
</dbReference>
<evidence type="ECO:0000256" key="2">
    <source>
        <dbReference type="ARBA" id="ARBA00023002"/>
    </source>
</evidence>
<dbReference type="SUPFAM" id="SSF50129">
    <property type="entry name" value="GroES-like"/>
    <property type="match status" value="1"/>
</dbReference>
<dbReference type="Pfam" id="PF00107">
    <property type="entry name" value="ADH_zinc_N"/>
    <property type="match status" value="1"/>
</dbReference>
<comment type="caution">
    <text evidence="4">The sequence shown here is derived from an EMBL/GenBank/DDBJ whole genome shotgun (WGS) entry which is preliminary data.</text>
</comment>
<dbReference type="AlphaFoldDB" id="A0A545APN3"/>
<dbReference type="Gene3D" id="3.90.180.10">
    <property type="entry name" value="Medium-chain alcohol dehydrogenases, catalytic domain"/>
    <property type="match status" value="1"/>
</dbReference>
<feature type="domain" description="Enoyl reductase (ER)" evidence="3">
    <location>
        <begin position="9"/>
        <end position="309"/>
    </location>
</feature>
<keyword evidence="5" id="KW-1185">Reference proteome</keyword>
<dbReference type="FunCoup" id="A0A545APN3">
    <property type="interactions" value="316"/>
</dbReference>
<accession>A0A545APN3</accession>
<dbReference type="PANTHER" id="PTHR48106">
    <property type="entry name" value="QUINONE OXIDOREDUCTASE PIG3-RELATED"/>
    <property type="match status" value="1"/>
</dbReference>
<reference evidence="4 5" key="1">
    <citation type="submission" date="2019-07" db="EMBL/GenBank/DDBJ databases">
        <title>Cryptosporangium phraense sp. nov., isolated from plant litter.</title>
        <authorList>
            <person name="Suriyachadkun C."/>
        </authorList>
    </citation>
    <scope>NUCLEOTIDE SEQUENCE [LARGE SCALE GENOMIC DNA]</scope>
    <source>
        <strain evidence="4 5">A-T 5661</strain>
    </source>
</reference>
<dbReference type="PANTHER" id="PTHR48106:SF13">
    <property type="entry name" value="QUINONE OXIDOREDUCTASE-RELATED"/>
    <property type="match status" value="1"/>
</dbReference>
<evidence type="ECO:0000313" key="5">
    <source>
        <dbReference type="Proteomes" id="UP000317982"/>
    </source>
</evidence>
<sequence length="311" mass="31954">MRDYAIVVQSNGLAPEPIEIPPPGPGEVRIRQTAVALSFADLRARLSTVPGSSAVGVVEAAGRRAGFAVGERVAYAAGPPGAYVSVRNVPATAVVPVPDAISDEDAAAVLDKGLLAWALLRQVYPVQAGETVVFHAAAGGVGLLAGQWLSHLGARAIGTVGSADKVRLAVENGYDEVVLYRTDDLAARAHDLTDGAGVPVVYDPIGAATFEMSLAALRPRGLLVSFGAISGPVTGVDLSALEGSLSVVRPRLADYLPDATTLRAAASELFGLVDAGVIRPNLRQRFDLADAGKAQEALESRATVGATVLLP</sequence>
<dbReference type="InterPro" id="IPR011032">
    <property type="entry name" value="GroES-like_sf"/>
</dbReference>
<keyword evidence="1" id="KW-0521">NADP</keyword>
<dbReference type="Proteomes" id="UP000317982">
    <property type="component" value="Unassembled WGS sequence"/>
</dbReference>
<dbReference type="GO" id="GO:0035925">
    <property type="term" value="F:mRNA 3'-UTR AU-rich region binding"/>
    <property type="evidence" value="ECO:0007669"/>
    <property type="project" value="TreeGrafter"/>
</dbReference>
<proteinExistence type="predicted"/>
<dbReference type="GO" id="GO:0003960">
    <property type="term" value="F:quinone reductase (NADPH) activity"/>
    <property type="evidence" value="ECO:0007669"/>
    <property type="project" value="InterPro"/>
</dbReference>
<dbReference type="Gene3D" id="3.40.50.720">
    <property type="entry name" value="NAD(P)-binding Rossmann-like Domain"/>
    <property type="match status" value="1"/>
</dbReference>
<dbReference type="RefSeq" id="WP_142706306.1">
    <property type="nucleotide sequence ID" value="NZ_VIRS01000014.1"/>
</dbReference>
<dbReference type="InterPro" id="IPR020843">
    <property type="entry name" value="ER"/>
</dbReference>
<keyword evidence="2" id="KW-0560">Oxidoreductase</keyword>
<dbReference type="GO" id="GO:0070402">
    <property type="term" value="F:NADPH binding"/>
    <property type="evidence" value="ECO:0007669"/>
    <property type="project" value="TreeGrafter"/>
</dbReference>
<evidence type="ECO:0000256" key="1">
    <source>
        <dbReference type="ARBA" id="ARBA00022857"/>
    </source>
</evidence>
<organism evidence="4 5">
    <name type="scientific">Cryptosporangium phraense</name>
    <dbReference type="NCBI Taxonomy" id="2593070"/>
    <lineage>
        <taxon>Bacteria</taxon>
        <taxon>Bacillati</taxon>
        <taxon>Actinomycetota</taxon>
        <taxon>Actinomycetes</taxon>
        <taxon>Cryptosporangiales</taxon>
        <taxon>Cryptosporangiaceae</taxon>
        <taxon>Cryptosporangium</taxon>
    </lineage>
</organism>
<dbReference type="EMBL" id="VIRS01000014">
    <property type="protein sequence ID" value="TQS43221.1"/>
    <property type="molecule type" value="Genomic_DNA"/>
</dbReference>
<evidence type="ECO:0000313" key="4">
    <source>
        <dbReference type="EMBL" id="TQS43221.1"/>
    </source>
</evidence>
<dbReference type="GO" id="GO:0005829">
    <property type="term" value="C:cytosol"/>
    <property type="evidence" value="ECO:0007669"/>
    <property type="project" value="TreeGrafter"/>
</dbReference>
<dbReference type="InterPro" id="IPR013149">
    <property type="entry name" value="ADH-like_C"/>
</dbReference>
<dbReference type="CDD" id="cd05286">
    <property type="entry name" value="QOR2"/>
    <property type="match status" value="1"/>
</dbReference>
<protein>
    <submittedName>
        <fullName evidence="4">Quinone oxidoreductase</fullName>
    </submittedName>
</protein>
<name>A0A545APN3_9ACTN</name>
<dbReference type="Pfam" id="PF08240">
    <property type="entry name" value="ADH_N"/>
    <property type="match status" value="1"/>
</dbReference>
<dbReference type="InParanoid" id="A0A545APN3"/>
<dbReference type="InterPro" id="IPR013154">
    <property type="entry name" value="ADH-like_N"/>
</dbReference>
<gene>
    <name evidence="4" type="ORF">FL583_20465</name>
</gene>
<dbReference type="InterPro" id="IPR036291">
    <property type="entry name" value="NAD(P)-bd_dom_sf"/>
</dbReference>
<dbReference type="SMART" id="SM00829">
    <property type="entry name" value="PKS_ER"/>
    <property type="match status" value="1"/>
</dbReference>
<dbReference type="SUPFAM" id="SSF51735">
    <property type="entry name" value="NAD(P)-binding Rossmann-fold domains"/>
    <property type="match status" value="1"/>
</dbReference>
<dbReference type="OrthoDB" id="4190732at2"/>
<evidence type="ECO:0000259" key="3">
    <source>
        <dbReference type="SMART" id="SM00829"/>
    </source>
</evidence>